<dbReference type="GO" id="GO:1902236">
    <property type="term" value="P:negative regulation of endoplasmic reticulum stress-induced intrinsic apoptotic signaling pathway"/>
    <property type="evidence" value="ECO:0007669"/>
    <property type="project" value="Ensembl"/>
</dbReference>
<dbReference type="UniPathway" id="UPA00143"/>
<dbReference type="GO" id="GO:1990381">
    <property type="term" value="F:ubiquitin-specific protease binding"/>
    <property type="evidence" value="ECO:0007669"/>
    <property type="project" value="Ensembl"/>
</dbReference>
<dbReference type="GO" id="GO:0005790">
    <property type="term" value="C:smooth endoplasmic reticulum"/>
    <property type="evidence" value="ECO:0007669"/>
    <property type="project" value="Ensembl"/>
</dbReference>
<evidence type="ECO:0000256" key="4">
    <source>
        <dbReference type="ARBA" id="ARBA00022692"/>
    </source>
</evidence>
<feature type="region of interest" description="Disordered" evidence="10">
    <location>
        <begin position="298"/>
        <end position="324"/>
    </location>
</feature>
<dbReference type="GO" id="GO:0044322">
    <property type="term" value="C:endoplasmic reticulum quality control compartment"/>
    <property type="evidence" value="ECO:0007669"/>
    <property type="project" value="Ensembl"/>
</dbReference>
<evidence type="ECO:0000256" key="6">
    <source>
        <dbReference type="ARBA" id="ARBA00022771"/>
    </source>
</evidence>
<feature type="transmembrane region" description="Helical" evidence="11">
    <location>
        <begin position="140"/>
        <end position="160"/>
    </location>
</feature>
<evidence type="ECO:0000259" key="12">
    <source>
        <dbReference type="Pfam" id="PF25563"/>
    </source>
</evidence>
<evidence type="ECO:0000256" key="2">
    <source>
        <dbReference type="ARBA" id="ARBA00004906"/>
    </source>
</evidence>
<sequence>MLCTAAVMAGSLALTTAVVAHAYYLKHQFYPTVVYLTKSSPSMAVLYIQAFVLVFLLGKFMGKVFFGQLRAAEMEHLLERSWYAVTETCLAFTVFRDDFSPRFVALFTLLLFLKCFHWLAEDRVDFMERSPNISWLFHFRIVSLMFLLGLLDFLFVSHAYHSILTRGASVQLVFGFEYAILMTMVLTIFIKYVLHSIDLQNENPWDSKAVYMLYTELFTGFIKVLLYMAFMTIMIKVHTFPLFAIRPMYLAMRQFKKAVTDAIMSRRAIRNMNTLCLRSWFQRQQTCPTCRMDVLRASLPAQPPPEPPEQPQPPPQTPPGMLPPFPPGMFPFWPPVGPFPPAPNGSENPAPSPAAASAPRPADASTLPLPPPWLAMPWPPLFGFPPMPVPPAGFAGLTAEELRALEGHERQHVEARLRCLRDIHTLLDAAMLQINQYLSVLAALGPPLPPRRVNYLICK</sequence>
<evidence type="ECO:0000256" key="1">
    <source>
        <dbReference type="ARBA" id="ARBA00004370"/>
    </source>
</evidence>
<feature type="transmembrane region" description="Helical" evidence="11">
    <location>
        <begin position="46"/>
        <end position="66"/>
    </location>
</feature>
<dbReference type="PANTHER" id="PTHR22763:SF184">
    <property type="entry name" value="E3 UBIQUITIN-PROTEIN LIGASE SYNOVIOLIN"/>
    <property type="match status" value="1"/>
</dbReference>
<dbReference type="GO" id="GO:0030970">
    <property type="term" value="P:retrograde protein transport, ER to cytosol"/>
    <property type="evidence" value="ECO:0007669"/>
    <property type="project" value="Ensembl"/>
</dbReference>
<dbReference type="GO" id="GO:0002826">
    <property type="term" value="P:negative regulation of T-helper 1 type immune response"/>
    <property type="evidence" value="ECO:0007669"/>
    <property type="project" value="Ensembl"/>
</dbReference>
<evidence type="ECO:0000313" key="14">
    <source>
        <dbReference type="Proteomes" id="UP000694426"/>
    </source>
</evidence>
<protein>
    <submittedName>
        <fullName evidence="13">Synoviolin 1</fullName>
    </submittedName>
</protein>
<feature type="compositionally biased region" description="Low complexity" evidence="10">
    <location>
        <begin position="344"/>
        <end position="366"/>
    </location>
</feature>
<dbReference type="Pfam" id="PF25563">
    <property type="entry name" value="TPR_SYVN1_N"/>
    <property type="match status" value="1"/>
</dbReference>
<dbReference type="GO" id="GO:0061630">
    <property type="term" value="F:ubiquitin protein ligase activity"/>
    <property type="evidence" value="ECO:0007669"/>
    <property type="project" value="UniProtKB-EC"/>
</dbReference>
<proteinExistence type="predicted"/>
<keyword evidence="6" id="KW-0863">Zinc-finger</keyword>
<feature type="transmembrane region" description="Helical" evidence="11">
    <location>
        <begin position="103"/>
        <end position="120"/>
    </location>
</feature>
<dbReference type="GO" id="GO:0050821">
    <property type="term" value="P:protein stabilization"/>
    <property type="evidence" value="ECO:0007669"/>
    <property type="project" value="Ensembl"/>
</dbReference>
<evidence type="ECO:0000256" key="7">
    <source>
        <dbReference type="ARBA" id="ARBA00022833"/>
    </source>
</evidence>
<dbReference type="Proteomes" id="UP000694426">
    <property type="component" value="Unplaced"/>
</dbReference>
<keyword evidence="5" id="KW-0479">Metal-binding</keyword>
<dbReference type="GO" id="GO:0036513">
    <property type="term" value="C:Derlin-1 retrotranslocation complex"/>
    <property type="evidence" value="ECO:0007669"/>
    <property type="project" value="Ensembl"/>
</dbReference>
<name>A0A8B9B8T6_9AVES</name>
<comment type="subcellular location">
    <subcellularLocation>
        <location evidence="1">Membrane</location>
    </subcellularLocation>
</comment>
<gene>
    <name evidence="13" type="primary">SYVN1</name>
</gene>
<dbReference type="GO" id="GO:0008270">
    <property type="term" value="F:zinc ion binding"/>
    <property type="evidence" value="ECO:0007669"/>
    <property type="project" value="UniProtKB-KW"/>
</dbReference>
<dbReference type="GO" id="GO:0000839">
    <property type="term" value="C:Hrd1p ubiquitin ligase ERAD-L complex"/>
    <property type="evidence" value="ECO:0007669"/>
    <property type="project" value="Ensembl"/>
</dbReference>
<dbReference type="GO" id="GO:0043161">
    <property type="term" value="P:proteasome-mediated ubiquitin-dependent protein catabolic process"/>
    <property type="evidence" value="ECO:0007669"/>
    <property type="project" value="TreeGrafter"/>
</dbReference>
<dbReference type="AlphaFoldDB" id="A0A8B9B8T6"/>
<dbReference type="InterPro" id="IPR057992">
    <property type="entry name" value="TPR_SYVN1_N"/>
</dbReference>
<evidence type="ECO:0000256" key="5">
    <source>
        <dbReference type="ARBA" id="ARBA00022723"/>
    </source>
</evidence>
<comment type="pathway">
    <text evidence="2">Protein modification; protein ubiquitination.</text>
</comment>
<feature type="region of interest" description="Disordered" evidence="10">
    <location>
        <begin position="336"/>
        <end position="366"/>
    </location>
</feature>
<dbReference type="GO" id="GO:0051082">
    <property type="term" value="F:unfolded protein binding"/>
    <property type="evidence" value="ECO:0007669"/>
    <property type="project" value="Ensembl"/>
</dbReference>
<keyword evidence="14" id="KW-1185">Reference proteome</keyword>
<dbReference type="GO" id="GO:0051117">
    <property type="term" value="F:ATPase binding"/>
    <property type="evidence" value="ECO:0007669"/>
    <property type="project" value="Ensembl"/>
</dbReference>
<keyword evidence="7" id="KW-0862">Zinc</keyword>
<dbReference type="GO" id="GO:0005654">
    <property type="term" value="C:nucleoplasm"/>
    <property type="evidence" value="ECO:0007669"/>
    <property type="project" value="Ensembl"/>
</dbReference>
<evidence type="ECO:0000313" key="13">
    <source>
        <dbReference type="Ensembl" id="ENSABRP00000000582.1"/>
    </source>
</evidence>
<feature type="transmembrane region" description="Helical" evidence="11">
    <location>
        <begin position="224"/>
        <end position="245"/>
    </location>
</feature>
<dbReference type="Ensembl" id="ENSABRT00000000889.1">
    <property type="protein sequence ID" value="ENSABRP00000000582.1"/>
    <property type="gene ID" value="ENSABRG00000000386.1"/>
</dbReference>
<dbReference type="PANTHER" id="PTHR22763">
    <property type="entry name" value="RING ZINC FINGER PROTEIN"/>
    <property type="match status" value="1"/>
</dbReference>
<dbReference type="InterPro" id="IPR050731">
    <property type="entry name" value="HRD1_E3_ubiq-ligases"/>
</dbReference>
<keyword evidence="3" id="KW-0808">Transferase</keyword>
<organism evidence="13 14">
    <name type="scientific">Anser brachyrhynchus</name>
    <name type="common">Pink-footed goose</name>
    <dbReference type="NCBI Taxonomy" id="132585"/>
    <lineage>
        <taxon>Eukaryota</taxon>
        <taxon>Metazoa</taxon>
        <taxon>Chordata</taxon>
        <taxon>Craniata</taxon>
        <taxon>Vertebrata</taxon>
        <taxon>Euteleostomi</taxon>
        <taxon>Archelosauria</taxon>
        <taxon>Archosauria</taxon>
        <taxon>Dinosauria</taxon>
        <taxon>Saurischia</taxon>
        <taxon>Theropoda</taxon>
        <taxon>Coelurosauria</taxon>
        <taxon>Aves</taxon>
        <taxon>Neognathae</taxon>
        <taxon>Galloanserae</taxon>
        <taxon>Anseriformes</taxon>
        <taxon>Anatidae</taxon>
        <taxon>Anserinae</taxon>
        <taxon>Anser</taxon>
    </lineage>
</organism>
<evidence type="ECO:0000256" key="11">
    <source>
        <dbReference type="SAM" id="Phobius"/>
    </source>
</evidence>
<keyword evidence="8 11" id="KW-1133">Transmembrane helix</keyword>
<feature type="compositionally biased region" description="Pro residues" evidence="10">
    <location>
        <begin position="301"/>
        <end position="324"/>
    </location>
</feature>
<keyword evidence="4 11" id="KW-0812">Transmembrane</keyword>
<evidence type="ECO:0000256" key="3">
    <source>
        <dbReference type="ARBA" id="ARBA00022679"/>
    </source>
</evidence>
<keyword evidence="9 11" id="KW-0472">Membrane</keyword>
<reference evidence="13" key="2">
    <citation type="submission" date="2025-09" db="UniProtKB">
        <authorList>
            <consortium name="Ensembl"/>
        </authorList>
    </citation>
    <scope>IDENTIFICATION</scope>
</reference>
<evidence type="ECO:0000256" key="10">
    <source>
        <dbReference type="SAM" id="MobiDB-lite"/>
    </source>
</evidence>
<evidence type="ECO:0000256" key="9">
    <source>
        <dbReference type="ARBA" id="ARBA00023136"/>
    </source>
</evidence>
<feature type="domain" description="E3 ubiquitin-protein ligase synoviolin-like TPR repeats" evidence="12">
    <location>
        <begin position="6"/>
        <end position="271"/>
    </location>
</feature>
<dbReference type="GeneTree" id="ENSGT00940000157743"/>
<feature type="transmembrane region" description="Helical" evidence="11">
    <location>
        <begin position="172"/>
        <end position="194"/>
    </location>
</feature>
<dbReference type="SUPFAM" id="SSF57850">
    <property type="entry name" value="RING/U-box"/>
    <property type="match status" value="1"/>
</dbReference>
<accession>A0A8B9B8T6</accession>
<evidence type="ECO:0000256" key="8">
    <source>
        <dbReference type="ARBA" id="ARBA00022989"/>
    </source>
</evidence>
<dbReference type="GO" id="GO:0051087">
    <property type="term" value="F:protein-folding chaperone binding"/>
    <property type="evidence" value="ECO:0007669"/>
    <property type="project" value="Ensembl"/>
</dbReference>
<dbReference type="GO" id="GO:0070936">
    <property type="term" value="P:protein K48-linked ubiquitination"/>
    <property type="evidence" value="ECO:0007669"/>
    <property type="project" value="Ensembl"/>
</dbReference>
<reference evidence="13" key="1">
    <citation type="submission" date="2025-08" db="UniProtKB">
        <authorList>
            <consortium name="Ensembl"/>
        </authorList>
    </citation>
    <scope>IDENTIFICATION</scope>
</reference>